<dbReference type="SUPFAM" id="SSF52540">
    <property type="entry name" value="P-loop containing nucleoside triphosphate hydrolases"/>
    <property type="match status" value="1"/>
</dbReference>
<dbReference type="RefSeq" id="WP_085828436.1">
    <property type="nucleotide sequence ID" value="NZ_FWFJ01000052.1"/>
</dbReference>
<reference evidence="2" key="1">
    <citation type="submission" date="2017-03" db="EMBL/GenBank/DDBJ databases">
        <authorList>
            <person name="Rodrigo-Torres L."/>
            <person name="Arahal R.D."/>
            <person name="Lucena T."/>
        </authorList>
    </citation>
    <scope>NUCLEOTIDE SEQUENCE [LARGE SCALE GENOMIC DNA]</scope>
    <source>
        <strain evidence="2">CECT 8370</strain>
    </source>
</reference>
<gene>
    <name evidence="1" type="ORF">ROG8370_03514</name>
</gene>
<dbReference type="EMBL" id="FWFJ01000052">
    <property type="protein sequence ID" value="SLN72470.1"/>
    <property type="molecule type" value="Genomic_DNA"/>
</dbReference>
<evidence type="ECO:0000313" key="1">
    <source>
        <dbReference type="EMBL" id="SLN72470.1"/>
    </source>
</evidence>
<dbReference type="Proteomes" id="UP000194012">
    <property type="component" value="Unassembled WGS sequence"/>
</dbReference>
<evidence type="ECO:0008006" key="3">
    <source>
        <dbReference type="Google" id="ProtNLM"/>
    </source>
</evidence>
<protein>
    <recommendedName>
        <fullName evidence="3">Sulfotransferase family protein</fullName>
    </recommendedName>
</protein>
<dbReference type="Gene3D" id="3.40.50.300">
    <property type="entry name" value="P-loop containing nucleotide triphosphate hydrolases"/>
    <property type="match status" value="1"/>
</dbReference>
<dbReference type="OrthoDB" id="7629357at2"/>
<dbReference type="InterPro" id="IPR027417">
    <property type="entry name" value="P-loop_NTPase"/>
</dbReference>
<proteinExistence type="predicted"/>
<sequence>MKHETHLGSKLDALLKTLQQSTSEPEAKHLLTDTVAQLRATLEPLETVAPIRTIHHFACTGGTVISRFLAATPNARLLSEVDPLSPLAKGQFNPLDLSLLYRDAHPTVRAQDQIAIFLAGLQVIYARVQAQGERLILRDHSHSHFCTGRVIPERPTLKQIIAPHYPVLSVVTVRHPLDSYLSMLHNKFAHFTPHALEDYAARYMAFLDNYADEQIVKYEDFITDHTTTMAIFCSLLDLPNSSDLQNIAPGISLTGDSGRSGIALKLRERRDVPKDIHGMCERSTTYQDLCHRLDYTP</sequence>
<dbReference type="AlphaFoldDB" id="A0A1X7A7L3"/>
<organism evidence="1 2">
    <name type="scientific">Roseovarius gaetbuli</name>
    <dbReference type="NCBI Taxonomy" id="1356575"/>
    <lineage>
        <taxon>Bacteria</taxon>
        <taxon>Pseudomonadati</taxon>
        <taxon>Pseudomonadota</taxon>
        <taxon>Alphaproteobacteria</taxon>
        <taxon>Rhodobacterales</taxon>
        <taxon>Roseobacteraceae</taxon>
        <taxon>Roseovarius</taxon>
    </lineage>
</organism>
<keyword evidence="2" id="KW-1185">Reference proteome</keyword>
<accession>A0A1X7A7L3</accession>
<evidence type="ECO:0000313" key="2">
    <source>
        <dbReference type="Proteomes" id="UP000194012"/>
    </source>
</evidence>
<name>A0A1X7A7L3_9RHOB</name>